<dbReference type="InterPro" id="IPR050543">
    <property type="entry name" value="eIF2G"/>
</dbReference>
<dbReference type="FunFam" id="3.40.50.300:FF:000065">
    <property type="entry name" value="Eukaryotic translation initiation factor 2 subunit gamma"/>
    <property type="match status" value="1"/>
</dbReference>
<dbReference type="EMBL" id="CP009506">
    <property type="protein sequence ID" value="AKB29816.1"/>
    <property type="molecule type" value="Genomic_DNA"/>
</dbReference>
<dbReference type="GO" id="GO:0003743">
    <property type="term" value="F:translation initiation factor activity"/>
    <property type="evidence" value="ECO:0007669"/>
    <property type="project" value="UniProtKB-KW"/>
</dbReference>
<sequence length="445" mass="47727">MELKSADPGVKIPGGTDFGKNTCLISDYLHSTGGNYNLSQPCVNIGMVGHVDHGKTTLVRALSGVWTDTHSEEVKRGISIRLGYADSPFMKCPKCPAPQCYTVEKTCPNCGEKTEEHRIVSFVDAPGHETLMATMLSGAAIMDGAVLVIAANEDCPQPQTKEHLMALDIIGIKNIVIVQNKIDLVSREKLVENYRQIKEFVKGTVAENAPIIPISAQQNINIDVLIDALETQIPTPVHKVDKPASMLIARSFDINKPGASIDEIRGGVIGGTLTEGVLHPGDELEIRPGIKVTTEGSTKWIPIVTTISSIYAGATKVDEATPGGLLAVGTYLDPTLTKGDSLTGQIAGVPGTLPETRHRFVMELHLLERVVGVTREEKINEIKTSEPLMLNIGTATTVGIVTSARKNEAEVALKRPISAAVGAMVAISRRIDSRWRLIGVGVIKS</sequence>
<dbReference type="CDD" id="cd15490">
    <property type="entry name" value="eIF2_gamma_III"/>
    <property type="match status" value="1"/>
</dbReference>
<dbReference type="NCBIfam" id="NF003077">
    <property type="entry name" value="PRK04000.1"/>
    <property type="match status" value="1"/>
</dbReference>
<feature type="binding site" evidence="11">
    <location>
        <position position="92"/>
    </location>
    <ligand>
        <name>Zn(2+)</name>
        <dbReference type="ChEBI" id="CHEBI:29105"/>
    </ligand>
</feature>
<feature type="binding site" evidence="11">
    <location>
        <position position="95"/>
    </location>
    <ligand>
        <name>Zn(2+)</name>
        <dbReference type="ChEBI" id="CHEBI:29105"/>
    </ligand>
</feature>
<dbReference type="FunFam" id="2.40.30.10:FF:000075">
    <property type="entry name" value="Translation initiation factor 2 subunit gamma"/>
    <property type="match status" value="1"/>
</dbReference>
<evidence type="ECO:0000256" key="4">
    <source>
        <dbReference type="ARBA" id="ARBA00022723"/>
    </source>
</evidence>
<dbReference type="InterPro" id="IPR000795">
    <property type="entry name" value="T_Tr_GTP-bd_dom"/>
</dbReference>
<keyword evidence="4 11" id="KW-0479">Metal-binding</keyword>
<dbReference type="SUPFAM" id="SSF50447">
    <property type="entry name" value="Translation proteins"/>
    <property type="match status" value="1"/>
</dbReference>
<feature type="binding site" evidence="11">
    <location>
        <begin position="52"/>
        <end position="57"/>
    </location>
    <ligand>
        <name>GTP</name>
        <dbReference type="ChEBI" id="CHEBI:37565"/>
    </ligand>
</feature>
<dbReference type="Pfam" id="PF09173">
    <property type="entry name" value="eIF2_C"/>
    <property type="match status" value="1"/>
</dbReference>
<dbReference type="GO" id="GO:0005829">
    <property type="term" value="C:cytosol"/>
    <property type="evidence" value="ECO:0007669"/>
    <property type="project" value="TreeGrafter"/>
</dbReference>
<dbReference type="AlphaFoldDB" id="A0A0E3L982"/>
<evidence type="ECO:0000256" key="10">
    <source>
        <dbReference type="ARBA" id="ARBA00048107"/>
    </source>
</evidence>
<feature type="binding site" evidence="11">
    <location>
        <position position="79"/>
    </location>
    <ligand>
        <name>Mg(2+)</name>
        <dbReference type="ChEBI" id="CHEBI:18420"/>
        <label>1</label>
    </ligand>
</feature>
<feature type="binding site" evidence="11">
    <location>
        <begin position="215"/>
        <end position="217"/>
    </location>
    <ligand>
        <name>GTP</name>
        <dbReference type="ChEBI" id="CHEBI:37565"/>
    </ligand>
</feature>
<keyword evidence="6 11" id="KW-0378">Hydrolase</keyword>
<dbReference type="PROSITE" id="PS51722">
    <property type="entry name" value="G_TR_2"/>
    <property type="match status" value="1"/>
</dbReference>
<protein>
    <recommendedName>
        <fullName evidence="11">Translation initiation factor 2 subunit gamma</fullName>
        <ecNumber evidence="11">3.6.5.3</ecNumber>
    </recommendedName>
    <alternativeName>
        <fullName evidence="11">aIF2-gamma</fullName>
    </alternativeName>
    <alternativeName>
        <fullName evidence="11">eIF-2-gamma</fullName>
    </alternativeName>
</protein>
<organism evidence="13 14">
    <name type="scientific">Methanosarcina siciliae T4/M</name>
    <dbReference type="NCBI Taxonomy" id="1434120"/>
    <lineage>
        <taxon>Archaea</taxon>
        <taxon>Methanobacteriati</taxon>
        <taxon>Methanobacteriota</taxon>
        <taxon>Stenosarchaea group</taxon>
        <taxon>Methanomicrobia</taxon>
        <taxon>Methanosarcinales</taxon>
        <taxon>Methanosarcinaceae</taxon>
        <taxon>Methanosarcina</taxon>
    </lineage>
</organism>
<dbReference type="Proteomes" id="UP000033111">
    <property type="component" value="Chromosome"/>
</dbReference>
<keyword evidence="3 11" id="KW-0396">Initiation factor</keyword>
<feature type="domain" description="Tr-type G" evidence="12">
    <location>
        <begin position="40"/>
        <end position="237"/>
    </location>
</feature>
<evidence type="ECO:0000256" key="7">
    <source>
        <dbReference type="ARBA" id="ARBA00022842"/>
    </source>
</evidence>
<feature type="binding site" evidence="11">
    <location>
        <position position="107"/>
    </location>
    <ligand>
        <name>Zn(2+)</name>
        <dbReference type="ChEBI" id="CHEBI:29105"/>
    </ligand>
</feature>
<dbReference type="GO" id="GO:0003746">
    <property type="term" value="F:translation elongation factor activity"/>
    <property type="evidence" value="ECO:0007669"/>
    <property type="project" value="UniProtKB-UniRule"/>
</dbReference>
<keyword evidence="8 11" id="KW-0648">Protein biosynthesis</keyword>
<dbReference type="PANTHER" id="PTHR42854">
    <property type="entry name" value="EUKARYOTIC TRANSLATION INITIATION FACTOR 2 SUBUNIT 3 FAMILY MEMBER"/>
    <property type="match status" value="1"/>
</dbReference>
<dbReference type="GO" id="GO:0001731">
    <property type="term" value="P:formation of translation preinitiation complex"/>
    <property type="evidence" value="ECO:0007669"/>
    <property type="project" value="TreeGrafter"/>
</dbReference>
<evidence type="ECO:0000256" key="9">
    <source>
        <dbReference type="ARBA" id="ARBA00023134"/>
    </source>
</evidence>
<comment type="cofactor">
    <cofactor evidence="1 11">
        <name>Mg(2+)</name>
        <dbReference type="ChEBI" id="CHEBI:18420"/>
    </cofactor>
</comment>
<evidence type="ECO:0000256" key="11">
    <source>
        <dbReference type="HAMAP-Rule" id="MF_00119"/>
    </source>
</evidence>
<evidence type="ECO:0000256" key="2">
    <source>
        <dbReference type="ARBA" id="ARBA00005388"/>
    </source>
</evidence>
<proteinExistence type="inferred from homology"/>
<comment type="catalytic activity">
    <reaction evidence="10 11">
        <text>GTP + H2O = GDP + phosphate + H(+)</text>
        <dbReference type="Rhea" id="RHEA:19669"/>
        <dbReference type="ChEBI" id="CHEBI:15377"/>
        <dbReference type="ChEBI" id="CHEBI:15378"/>
        <dbReference type="ChEBI" id="CHEBI:37565"/>
        <dbReference type="ChEBI" id="CHEBI:43474"/>
        <dbReference type="ChEBI" id="CHEBI:58189"/>
        <dbReference type="EC" id="3.6.5.3"/>
    </reaction>
</comment>
<feature type="binding site" evidence="11">
    <location>
        <position position="77"/>
    </location>
    <ligand>
        <name>Mg(2+)</name>
        <dbReference type="ChEBI" id="CHEBI:18420"/>
        <label>2</label>
    </ligand>
</feature>
<dbReference type="EC" id="3.6.5.3" evidence="11"/>
<dbReference type="CDD" id="cd03688">
    <property type="entry name" value="eIF2_gamma_II"/>
    <property type="match status" value="1"/>
</dbReference>
<evidence type="ECO:0000313" key="13">
    <source>
        <dbReference type="EMBL" id="AKB29816.1"/>
    </source>
</evidence>
<dbReference type="HAMAP" id="MF_00119">
    <property type="entry name" value="eIF_2_gamma"/>
    <property type="match status" value="1"/>
</dbReference>
<dbReference type="GO" id="GO:0003924">
    <property type="term" value="F:GTPase activity"/>
    <property type="evidence" value="ECO:0007669"/>
    <property type="project" value="InterPro"/>
</dbReference>
<reference evidence="13 14" key="1">
    <citation type="submission" date="2014-07" db="EMBL/GenBank/DDBJ databases">
        <title>Methanogenic archaea and the global carbon cycle.</title>
        <authorList>
            <person name="Henriksen J.R."/>
            <person name="Luke J."/>
            <person name="Reinhart S."/>
            <person name="Benedict M.N."/>
            <person name="Youngblut N.D."/>
            <person name="Metcalf M.E."/>
            <person name="Whitaker R.J."/>
            <person name="Metcalf W.W."/>
        </authorList>
    </citation>
    <scope>NUCLEOTIDE SEQUENCE [LARGE SCALE GENOMIC DNA]</scope>
    <source>
        <strain evidence="13 14">T4/M</strain>
    </source>
</reference>
<dbReference type="PATRIC" id="fig|1434120.4.peg.4028"/>
<dbReference type="HOGENOM" id="CLU_027154_0_1_2"/>
<dbReference type="InterPro" id="IPR005225">
    <property type="entry name" value="Small_GTP-bd"/>
</dbReference>
<dbReference type="Pfam" id="PF00009">
    <property type="entry name" value="GTP_EFTU"/>
    <property type="match status" value="1"/>
</dbReference>
<comment type="similarity">
    <text evidence="2 11">Belongs to the TRAFAC class translation factor GTPase superfamily. Classic translation factor GTPase family. EIF2G subfamily.</text>
</comment>
<evidence type="ECO:0000313" key="14">
    <source>
        <dbReference type="Proteomes" id="UP000033111"/>
    </source>
</evidence>
<keyword evidence="11" id="KW-0862">Zinc</keyword>
<feature type="binding site" evidence="11">
    <location>
        <position position="52"/>
    </location>
    <ligand>
        <name>Mg(2+)</name>
        <dbReference type="ChEBI" id="CHEBI:18420"/>
        <label>2</label>
    </ligand>
</feature>
<feature type="binding site" evidence="11">
    <location>
        <begin position="180"/>
        <end position="183"/>
    </location>
    <ligand>
        <name>GTP</name>
        <dbReference type="ChEBI" id="CHEBI:37565"/>
    </ligand>
</feature>
<accession>A0A0E3L982</accession>
<dbReference type="NCBIfam" id="TIGR00231">
    <property type="entry name" value="small_GTP"/>
    <property type="match status" value="1"/>
</dbReference>
<dbReference type="InterPro" id="IPR009001">
    <property type="entry name" value="Transl_elong_EF1A/Init_IF2_C"/>
</dbReference>
<name>A0A0E3L982_9EURY</name>
<dbReference type="PRINTS" id="PR00315">
    <property type="entry name" value="ELONGATNFCT"/>
</dbReference>
<dbReference type="InterPro" id="IPR044128">
    <property type="entry name" value="eIF2g_GTP-bd"/>
</dbReference>
<evidence type="ECO:0000256" key="5">
    <source>
        <dbReference type="ARBA" id="ARBA00022741"/>
    </source>
</evidence>
<dbReference type="InterPro" id="IPR022424">
    <property type="entry name" value="TIF2_gsu"/>
</dbReference>
<gene>
    <name evidence="11" type="primary">eif2g</name>
    <name evidence="13" type="ORF">MSSIT_3097</name>
</gene>
<dbReference type="InterPro" id="IPR015256">
    <property type="entry name" value="eIF2g_C"/>
</dbReference>
<evidence type="ECO:0000256" key="6">
    <source>
        <dbReference type="ARBA" id="ARBA00022801"/>
    </source>
</evidence>
<evidence type="ECO:0000256" key="3">
    <source>
        <dbReference type="ARBA" id="ARBA00022540"/>
    </source>
</evidence>
<dbReference type="GO" id="GO:0000049">
    <property type="term" value="F:tRNA binding"/>
    <property type="evidence" value="ECO:0007669"/>
    <property type="project" value="InterPro"/>
</dbReference>
<dbReference type="GO" id="GO:0046872">
    <property type="term" value="F:metal ion binding"/>
    <property type="evidence" value="ECO:0007669"/>
    <property type="project" value="UniProtKB-KW"/>
</dbReference>
<dbReference type="FunFam" id="2.40.30.10:FF:000009">
    <property type="entry name" value="Eukaryotic translation initiation factor 2 subunit gamma"/>
    <property type="match status" value="1"/>
</dbReference>
<dbReference type="GO" id="GO:0005525">
    <property type="term" value="F:GTP binding"/>
    <property type="evidence" value="ECO:0007669"/>
    <property type="project" value="UniProtKB-UniRule"/>
</dbReference>
<dbReference type="InterPro" id="IPR027417">
    <property type="entry name" value="P-loop_NTPase"/>
</dbReference>
<keyword evidence="14" id="KW-1185">Reference proteome</keyword>
<feature type="binding site" evidence="11">
    <location>
        <position position="56"/>
    </location>
    <ligand>
        <name>Mg(2+)</name>
        <dbReference type="ChEBI" id="CHEBI:18420"/>
        <label>1</label>
    </ligand>
</feature>
<dbReference type="PANTHER" id="PTHR42854:SF3">
    <property type="entry name" value="EUKARYOTIC TRANSLATION INITIATION FACTOR 2 SUBUNIT 3-RELATED"/>
    <property type="match status" value="1"/>
</dbReference>
<dbReference type="SUPFAM" id="SSF52540">
    <property type="entry name" value="P-loop containing nucleoside triphosphate hydrolases"/>
    <property type="match status" value="1"/>
</dbReference>
<comment type="subunit">
    <text evidence="11">Heterotrimer composed of an alpha, a beta and a gamma chain.</text>
</comment>
<dbReference type="KEGG" id="msw:MSSIT_3097"/>
<comment type="function">
    <text evidence="11">eIF-2 functions in the early steps of protein synthesis by forming a ternary complex with GTP and initiator tRNA.</text>
</comment>
<keyword evidence="5 11" id="KW-0547">Nucleotide-binding</keyword>
<evidence type="ECO:0000256" key="1">
    <source>
        <dbReference type="ARBA" id="ARBA00001946"/>
    </source>
</evidence>
<keyword evidence="7 11" id="KW-0460">Magnesium</keyword>
<dbReference type="InterPro" id="IPR009000">
    <property type="entry name" value="Transl_B-barrel_sf"/>
</dbReference>
<dbReference type="NCBIfam" id="TIGR03680">
    <property type="entry name" value="eif2g_arch"/>
    <property type="match status" value="1"/>
</dbReference>
<evidence type="ECO:0000259" key="12">
    <source>
        <dbReference type="PROSITE" id="PS51722"/>
    </source>
</evidence>
<dbReference type="CDD" id="cd01888">
    <property type="entry name" value="eIF2_gamma"/>
    <property type="match status" value="1"/>
</dbReference>
<dbReference type="Gene3D" id="3.40.50.300">
    <property type="entry name" value="P-loop containing nucleotide triphosphate hydrolases"/>
    <property type="match status" value="1"/>
</dbReference>
<keyword evidence="9 11" id="KW-0342">GTP-binding</keyword>
<evidence type="ECO:0000256" key="8">
    <source>
        <dbReference type="ARBA" id="ARBA00022917"/>
    </source>
</evidence>
<dbReference type="Gene3D" id="2.40.30.10">
    <property type="entry name" value="Translation factors"/>
    <property type="match status" value="2"/>
</dbReference>
<dbReference type="SUPFAM" id="SSF50465">
    <property type="entry name" value="EF-Tu/eEF-1alpha/eIF2-gamma C-terminal domain"/>
    <property type="match status" value="1"/>
</dbReference>
<dbReference type="InterPro" id="IPR044127">
    <property type="entry name" value="eIF2g_dom_2"/>
</dbReference>
<feature type="binding site" evidence="11">
    <location>
        <position position="110"/>
    </location>
    <ligand>
        <name>Zn(2+)</name>
        <dbReference type="ChEBI" id="CHEBI:29105"/>
    </ligand>
</feature>